<dbReference type="EMBL" id="CAADAN010000003">
    <property type="protein sequence ID" value="VFD30595.1"/>
    <property type="molecule type" value="Genomic_DNA"/>
</dbReference>
<protein>
    <submittedName>
        <fullName evidence="1">HxlR family transcriptional regulator</fullName>
    </submittedName>
</protein>
<dbReference type="Proteomes" id="UP000411588">
    <property type="component" value="Unassembled WGS sequence"/>
</dbReference>
<evidence type="ECO:0000313" key="2">
    <source>
        <dbReference type="Proteomes" id="UP000411588"/>
    </source>
</evidence>
<proteinExistence type="predicted"/>
<evidence type="ECO:0000313" key="1">
    <source>
        <dbReference type="EMBL" id="VFD30595.1"/>
    </source>
</evidence>
<sequence length="34" mass="3970">MDIDNNFEEFPNIEERQKDFNCSIGFTMTVIGSK</sequence>
<name>A0AB74QBT0_CLODI</name>
<organism evidence="1 2">
    <name type="scientific">Clostridioides difficile</name>
    <name type="common">Peptoclostridium difficile</name>
    <dbReference type="NCBI Taxonomy" id="1496"/>
    <lineage>
        <taxon>Bacteria</taxon>
        <taxon>Bacillati</taxon>
        <taxon>Bacillota</taxon>
        <taxon>Clostridia</taxon>
        <taxon>Peptostreptococcales</taxon>
        <taxon>Peptostreptococcaceae</taxon>
        <taxon>Clostridioides</taxon>
    </lineage>
</organism>
<gene>
    <name evidence="1" type="ORF">SAMEA1402399_01134</name>
</gene>
<comment type="caution">
    <text evidence="1">The sequence shown here is derived from an EMBL/GenBank/DDBJ whole genome shotgun (WGS) entry which is preliminary data.</text>
</comment>
<accession>A0AB74QBT0</accession>
<dbReference type="AlphaFoldDB" id="A0AB74QBT0"/>
<reference evidence="1 2" key="1">
    <citation type="submission" date="2019-02" db="EMBL/GenBank/DDBJ databases">
        <authorList>
            <consortium name="Pathogen Informatics"/>
        </authorList>
    </citation>
    <scope>NUCLEOTIDE SEQUENCE [LARGE SCALE GENOMIC DNA]</scope>
    <source>
        <strain evidence="2">clo34</strain>
    </source>
</reference>